<protein>
    <submittedName>
        <fullName evidence="1">Uncharacterized protein</fullName>
    </submittedName>
</protein>
<evidence type="ECO:0000313" key="1">
    <source>
        <dbReference type="EMBL" id="MBX72176.1"/>
    </source>
</evidence>
<name>A0A2P2QYT0_RHIMU</name>
<sequence>MYNQRSEIKVGQDSLRHSQITILLAADPTLVVRQFVPSVSAINLLNVWS</sequence>
<accession>A0A2P2QYT0</accession>
<proteinExistence type="predicted"/>
<organism evidence="1">
    <name type="scientific">Rhizophora mucronata</name>
    <name type="common">Asiatic mangrove</name>
    <dbReference type="NCBI Taxonomy" id="61149"/>
    <lineage>
        <taxon>Eukaryota</taxon>
        <taxon>Viridiplantae</taxon>
        <taxon>Streptophyta</taxon>
        <taxon>Embryophyta</taxon>
        <taxon>Tracheophyta</taxon>
        <taxon>Spermatophyta</taxon>
        <taxon>Magnoliopsida</taxon>
        <taxon>eudicotyledons</taxon>
        <taxon>Gunneridae</taxon>
        <taxon>Pentapetalae</taxon>
        <taxon>rosids</taxon>
        <taxon>fabids</taxon>
        <taxon>Malpighiales</taxon>
        <taxon>Rhizophoraceae</taxon>
        <taxon>Rhizophora</taxon>
    </lineage>
</organism>
<dbReference type="AlphaFoldDB" id="A0A2P2QYT0"/>
<reference evidence="1" key="1">
    <citation type="submission" date="2018-02" db="EMBL/GenBank/DDBJ databases">
        <title>Rhizophora mucronata_Transcriptome.</title>
        <authorList>
            <person name="Meera S.P."/>
            <person name="Sreeshan A."/>
            <person name="Augustine A."/>
        </authorList>
    </citation>
    <scope>NUCLEOTIDE SEQUENCE</scope>
    <source>
        <tissue evidence="1">Leaf</tissue>
    </source>
</reference>
<dbReference type="EMBL" id="GGEC01091692">
    <property type="protein sequence ID" value="MBX72176.1"/>
    <property type="molecule type" value="Transcribed_RNA"/>
</dbReference>